<dbReference type="Proteomes" id="UP001149954">
    <property type="component" value="Unassembled WGS sequence"/>
</dbReference>
<accession>A0A9W9XUJ5</accession>
<sequence>MFGDDFEEGKWQTATIEELEKTLNHGTTQKANFDEGSSDESSADSEDDPGAHICCLTSEDIRSVVNLPVDHPVRSVVAQASIREFFSSKNHLFAKEIRQIPRFAADHLVAARQVLRGLRYDRSGKF</sequence>
<feature type="region of interest" description="Disordered" evidence="1">
    <location>
        <begin position="23"/>
        <end position="51"/>
    </location>
</feature>
<reference evidence="2" key="1">
    <citation type="submission" date="2022-12" db="EMBL/GenBank/DDBJ databases">
        <authorList>
            <person name="Petersen C."/>
        </authorList>
    </citation>
    <scope>NUCLEOTIDE SEQUENCE</scope>
    <source>
        <strain evidence="2">IBT 29495</strain>
    </source>
</reference>
<comment type="caution">
    <text evidence="2">The sequence shown here is derived from an EMBL/GenBank/DDBJ whole genome shotgun (WGS) entry which is preliminary data.</text>
</comment>
<keyword evidence="3" id="KW-1185">Reference proteome</keyword>
<dbReference type="AlphaFoldDB" id="A0A9W9XUJ5"/>
<proteinExistence type="predicted"/>
<reference evidence="2" key="2">
    <citation type="journal article" date="2023" name="IMA Fungus">
        <title>Comparative genomic study of the Penicillium genus elucidates a diverse pangenome and 15 lateral gene transfer events.</title>
        <authorList>
            <person name="Petersen C."/>
            <person name="Sorensen T."/>
            <person name="Nielsen M.R."/>
            <person name="Sondergaard T.E."/>
            <person name="Sorensen J.L."/>
            <person name="Fitzpatrick D.A."/>
            <person name="Frisvad J.C."/>
            <person name="Nielsen K.L."/>
        </authorList>
    </citation>
    <scope>NUCLEOTIDE SEQUENCE</scope>
    <source>
        <strain evidence="2">IBT 29495</strain>
    </source>
</reference>
<organism evidence="2 3">
    <name type="scientific">Penicillium fimorum</name>
    <dbReference type="NCBI Taxonomy" id="1882269"/>
    <lineage>
        <taxon>Eukaryota</taxon>
        <taxon>Fungi</taxon>
        <taxon>Dikarya</taxon>
        <taxon>Ascomycota</taxon>
        <taxon>Pezizomycotina</taxon>
        <taxon>Eurotiomycetes</taxon>
        <taxon>Eurotiomycetidae</taxon>
        <taxon>Eurotiales</taxon>
        <taxon>Aspergillaceae</taxon>
        <taxon>Penicillium</taxon>
    </lineage>
</organism>
<name>A0A9W9XUJ5_9EURO</name>
<evidence type="ECO:0000256" key="1">
    <source>
        <dbReference type="SAM" id="MobiDB-lite"/>
    </source>
</evidence>
<protein>
    <submittedName>
        <fullName evidence="2">Uncharacterized protein</fullName>
    </submittedName>
</protein>
<dbReference type="OrthoDB" id="194443at2759"/>
<evidence type="ECO:0000313" key="3">
    <source>
        <dbReference type="Proteomes" id="UP001149954"/>
    </source>
</evidence>
<evidence type="ECO:0000313" key="2">
    <source>
        <dbReference type="EMBL" id="KAJ5503635.1"/>
    </source>
</evidence>
<feature type="compositionally biased region" description="Acidic residues" evidence="1">
    <location>
        <begin position="36"/>
        <end position="48"/>
    </location>
</feature>
<gene>
    <name evidence="2" type="ORF">N7463_006509</name>
</gene>
<dbReference type="EMBL" id="JAPWDS010000003">
    <property type="protein sequence ID" value="KAJ5503635.1"/>
    <property type="molecule type" value="Genomic_DNA"/>
</dbReference>